<reference evidence="6 7" key="1">
    <citation type="submission" date="2023-10" db="EMBL/GenBank/DDBJ databases">
        <title>Genome-Wide Identification Analysis in wild type Solanum Pinnatisectum Reveals Some Genes Defensing Phytophthora Infestans.</title>
        <authorList>
            <person name="Sun C."/>
        </authorList>
    </citation>
    <scope>NUCLEOTIDE SEQUENCE [LARGE SCALE GENOMIC DNA]</scope>
    <source>
        <strain evidence="6">LQN</strain>
        <tissue evidence="6">Leaf</tissue>
    </source>
</reference>
<sequence length="137" mass="15828">MVGLEDDVLEIKTWLCSFSSKLEVVSLVGMGGIGKSTLARMVYDDPLIKYHFGICAWVTVKDRQMKGLLIGLLDDIVEFTDEIHEKHSAQLAEMLYKRLRFNRYLIVLDDVWTTENWDHIKRCFSDDKDGSRILLTT</sequence>
<dbReference type="PRINTS" id="PR00364">
    <property type="entry name" value="DISEASERSIST"/>
</dbReference>
<dbReference type="Pfam" id="PF00931">
    <property type="entry name" value="NB-ARC"/>
    <property type="match status" value="1"/>
</dbReference>
<proteinExistence type="inferred from homology"/>
<dbReference type="AlphaFoldDB" id="A0AAV9KZL4"/>
<name>A0AAV9KZL4_9SOLN</name>
<evidence type="ECO:0000256" key="1">
    <source>
        <dbReference type="ARBA" id="ARBA00008894"/>
    </source>
</evidence>
<protein>
    <recommendedName>
        <fullName evidence="5">NB-ARC domain-containing protein</fullName>
    </recommendedName>
</protein>
<dbReference type="PANTHER" id="PTHR36766:SF52">
    <property type="entry name" value="LATE BLIGHT RESISTANCE PROTEIN HOMOLOG R1B-8"/>
    <property type="match status" value="1"/>
</dbReference>
<dbReference type="InterPro" id="IPR002182">
    <property type="entry name" value="NB-ARC"/>
</dbReference>
<organism evidence="6 7">
    <name type="scientific">Solanum pinnatisectum</name>
    <name type="common">tansyleaf nightshade</name>
    <dbReference type="NCBI Taxonomy" id="50273"/>
    <lineage>
        <taxon>Eukaryota</taxon>
        <taxon>Viridiplantae</taxon>
        <taxon>Streptophyta</taxon>
        <taxon>Embryophyta</taxon>
        <taxon>Tracheophyta</taxon>
        <taxon>Spermatophyta</taxon>
        <taxon>Magnoliopsida</taxon>
        <taxon>eudicotyledons</taxon>
        <taxon>Gunneridae</taxon>
        <taxon>Pentapetalae</taxon>
        <taxon>asterids</taxon>
        <taxon>lamiids</taxon>
        <taxon>Solanales</taxon>
        <taxon>Solanaceae</taxon>
        <taxon>Solanoideae</taxon>
        <taxon>Solaneae</taxon>
        <taxon>Solanum</taxon>
    </lineage>
</organism>
<dbReference type="GO" id="GO:0006952">
    <property type="term" value="P:defense response"/>
    <property type="evidence" value="ECO:0007669"/>
    <property type="project" value="UniProtKB-KW"/>
</dbReference>
<accession>A0AAV9KZL4</accession>
<evidence type="ECO:0000256" key="2">
    <source>
        <dbReference type="ARBA" id="ARBA00022741"/>
    </source>
</evidence>
<keyword evidence="4" id="KW-0067">ATP-binding</keyword>
<dbReference type="SUPFAM" id="SSF52540">
    <property type="entry name" value="P-loop containing nucleoside triphosphate hydrolases"/>
    <property type="match status" value="1"/>
</dbReference>
<comment type="caution">
    <text evidence="6">The sequence shown here is derived from an EMBL/GenBank/DDBJ whole genome shotgun (WGS) entry which is preliminary data.</text>
</comment>
<evidence type="ECO:0000256" key="3">
    <source>
        <dbReference type="ARBA" id="ARBA00022821"/>
    </source>
</evidence>
<dbReference type="Gene3D" id="3.40.50.300">
    <property type="entry name" value="P-loop containing nucleotide triphosphate hydrolases"/>
    <property type="match status" value="1"/>
</dbReference>
<evidence type="ECO:0000313" key="6">
    <source>
        <dbReference type="EMBL" id="KAK4718882.1"/>
    </source>
</evidence>
<evidence type="ECO:0000256" key="4">
    <source>
        <dbReference type="ARBA" id="ARBA00022840"/>
    </source>
</evidence>
<dbReference type="EMBL" id="JAWPEI010000008">
    <property type="protein sequence ID" value="KAK4718882.1"/>
    <property type="molecule type" value="Genomic_DNA"/>
</dbReference>
<feature type="domain" description="NB-ARC" evidence="5">
    <location>
        <begin position="5"/>
        <end position="137"/>
    </location>
</feature>
<evidence type="ECO:0000259" key="5">
    <source>
        <dbReference type="Pfam" id="PF00931"/>
    </source>
</evidence>
<evidence type="ECO:0000313" key="7">
    <source>
        <dbReference type="Proteomes" id="UP001311915"/>
    </source>
</evidence>
<keyword evidence="3" id="KW-0611">Plant defense</keyword>
<keyword evidence="7" id="KW-1185">Reference proteome</keyword>
<gene>
    <name evidence="6" type="ORF">R3W88_017220</name>
</gene>
<dbReference type="GO" id="GO:0043531">
    <property type="term" value="F:ADP binding"/>
    <property type="evidence" value="ECO:0007669"/>
    <property type="project" value="InterPro"/>
</dbReference>
<dbReference type="GO" id="GO:0005524">
    <property type="term" value="F:ATP binding"/>
    <property type="evidence" value="ECO:0007669"/>
    <property type="project" value="UniProtKB-KW"/>
</dbReference>
<dbReference type="FunFam" id="3.40.50.300:FF:001091">
    <property type="entry name" value="Probable disease resistance protein At1g61300"/>
    <property type="match status" value="1"/>
</dbReference>
<comment type="similarity">
    <text evidence="1">Belongs to the disease resistance NB-LRR family.</text>
</comment>
<dbReference type="InterPro" id="IPR027417">
    <property type="entry name" value="P-loop_NTPase"/>
</dbReference>
<dbReference type="PANTHER" id="PTHR36766">
    <property type="entry name" value="PLANT BROAD-SPECTRUM MILDEW RESISTANCE PROTEIN RPW8"/>
    <property type="match status" value="1"/>
</dbReference>
<dbReference type="Proteomes" id="UP001311915">
    <property type="component" value="Unassembled WGS sequence"/>
</dbReference>
<keyword evidence="2" id="KW-0547">Nucleotide-binding</keyword>